<dbReference type="AlphaFoldDB" id="A0ABD2DQV4"/>
<feature type="signal peptide" evidence="6">
    <location>
        <begin position="1"/>
        <end position="21"/>
    </location>
</feature>
<evidence type="ECO:0000256" key="4">
    <source>
        <dbReference type="ARBA" id="ARBA00023157"/>
    </source>
</evidence>
<evidence type="ECO:0000256" key="6">
    <source>
        <dbReference type="SAM" id="SignalP"/>
    </source>
</evidence>
<comment type="similarity">
    <text evidence="2">Belongs to the spermadhesin family.</text>
</comment>
<keyword evidence="3" id="KW-0964">Secreted</keyword>
<evidence type="ECO:0000256" key="2">
    <source>
        <dbReference type="ARBA" id="ARBA00010668"/>
    </source>
</evidence>
<dbReference type="CDD" id="cd00041">
    <property type="entry name" value="CUB"/>
    <property type="match status" value="1"/>
</dbReference>
<dbReference type="Proteomes" id="UP001610411">
    <property type="component" value="Unassembled WGS sequence"/>
</dbReference>
<keyword evidence="4" id="KW-1015">Disulfide bond</keyword>
<evidence type="ECO:0000256" key="3">
    <source>
        <dbReference type="ARBA" id="ARBA00022525"/>
    </source>
</evidence>
<dbReference type="PANTHER" id="PTHR46908">
    <property type="entry name" value="CUBILIN-LIKE PROTEIN"/>
    <property type="match status" value="1"/>
</dbReference>
<keyword evidence="9" id="KW-1185">Reference proteome</keyword>
<proteinExistence type="inferred from homology"/>
<dbReference type="Pfam" id="PF00431">
    <property type="entry name" value="CUB"/>
    <property type="match status" value="1"/>
</dbReference>
<evidence type="ECO:0000313" key="9">
    <source>
        <dbReference type="Proteomes" id="UP001610411"/>
    </source>
</evidence>
<comment type="caution">
    <text evidence="8">The sequence shown here is derived from an EMBL/GenBank/DDBJ whole genome shotgun (WGS) entry which is preliminary data.</text>
</comment>
<evidence type="ECO:0000256" key="5">
    <source>
        <dbReference type="PROSITE-ProRule" id="PRU00059"/>
    </source>
</evidence>
<dbReference type="InterPro" id="IPR035914">
    <property type="entry name" value="Sperma_CUB_dom_sf"/>
</dbReference>
<evidence type="ECO:0000313" key="8">
    <source>
        <dbReference type="EMBL" id="KAL2769152.1"/>
    </source>
</evidence>
<dbReference type="SUPFAM" id="SSF49854">
    <property type="entry name" value="Spermadhesin, CUB domain"/>
    <property type="match status" value="1"/>
</dbReference>
<protein>
    <submittedName>
        <fullName evidence="8">Carbohydrate-binding protein AQN-1-like</fullName>
    </submittedName>
</protein>
<feature type="domain" description="CUB" evidence="7">
    <location>
        <begin position="30"/>
        <end position="134"/>
    </location>
</feature>
<dbReference type="Gene3D" id="2.60.120.290">
    <property type="entry name" value="Spermadhesin, CUB domain"/>
    <property type="match status" value="1"/>
</dbReference>
<gene>
    <name evidence="8" type="ORF">WCI35_021899</name>
</gene>
<dbReference type="InterPro" id="IPR000124">
    <property type="entry name" value="Spermadhesin"/>
</dbReference>
<dbReference type="SMART" id="SM00042">
    <property type="entry name" value="CUB"/>
    <property type="match status" value="1"/>
</dbReference>
<organism evidence="8 9">
    <name type="scientific">Daubentonia madagascariensis</name>
    <name type="common">Aye-aye</name>
    <name type="synonym">Sciurus madagascariensis</name>
    <dbReference type="NCBI Taxonomy" id="31869"/>
    <lineage>
        <taxon>Eukaryota</taxon>
        <taxon>Metazoa</taxon>
        <taxon>Chordata</taxon>
        <taxon>Craniata</taxon>
        <taxon>Vertebrata</taxon>
        <taxon>Euteleostomi</taxon>
        <taxon>Mammalia</taxon>
        <taxon>Eutheria</taxon>
        <taxon>Euarchontoglires</taxon>
        <taxon>Primates</taxon>
        <taxon>Strepsirrhini</taxon>
        <taxon>Chiromyiformes</taxon>
        <taxon>Daubentoniidae</taxon>
        <taxon>Daubentonia</taxon>
    </lineage>
</organism>
<accession>A0ABD2DQV4</accession>
<dbReference type="PANTHER" id="PTHR46908:SF8">
    <property type="entry name" value="C-TYPE LECTIN DOMAIN-CONTAINING PROTEIN"/>
    <property type="match status" value="1"/>
</dbReference>
<dbReference type="PROSITE" id="PS01180">
    <property type="entry name" value="CUB"/>
    <property type="match status" value="1"/>
</dbReference>
<sequence length="136" mass="15101">MGVSRAFSWTLLLSTATAVSAPYATEPSECGGHYTDGKGRIINHDGPETECVWTIEFKPGERVWVAFPYFEGAPKNCEKEYVEVLDGPPGSKSLGRMCNAYSTFIGSSSNIITVKYSRIPSHPPSFFEVYYMPKSW</sequence>
<dbReference type="InterPro" id="IPR052129">
    <property type="entry name" value="Spermadhesin-Link_domain"/>
</dbReference>
<reference evidence="8 9" key="1">
    <citation type="journal article" date="2024" name="G3 (Bethesda)">
        <title>A hybrid genome assembly of the endangered aye-aye (Daubentonia madagascariensis).</title>
        <authorList>
            <person name="Versoza C.J."/>
            <person name="Pfeifer S.P."/>
        </authorList>
    </citation>
    <scope>NUCLEOTIDE SEQUENCE [LARGE SCALE GENOMIC DNA]</scope>
    <source>
        <strain evidence="8">6821</strain>
    </source>
</reference>
<evidence type="ECO:0000256" key="1">
    <source>
        <dbReference type="ARBA" id="ARBA00004613"/>
    </source>
</evidence>
<evidence type="ECO:0000259" key="7">
    <source>
        <dbReference type="PROSITE" id="PS01180"/>
    </source>
</evidence>
<comment type="caution">
    <text evidence="5">Lacks conserved residue(s) required for the propagation of feature annotation.</text>
</comment>
<dbReference type="GO" id="GO:0005576">
    <property type="term" value="C:extracellular region"/>
    <property type="evidence" value="ECO:0007669"/>
    <property type="project" value="UniProtKB-SubCell"/>
</dbReference>
<comment type="subcellular location">
    <subcellularLocation>
        <location evidence="1">Secreted</location>
    </subcellularLocation>
</comment>
<dbReference type="EMBL" id="JBFSEQ010000008">
    <property type="protein sequence ID" value="KAL2769152.1"/>
    <property type="molecule type" value="Genomic_DNA"/>
</dbReference>
<dbReference type="PROSITE" id="PS00985">
    <property type="entry name" value="SPERMADHESIN_1"/>
    <property type="match status" value="1"/>
</dbReference>
<feature type="chain" id="PRO_5044886079" evidence="6">
    <location>
        <begin position="22"/>
        <end position="136"/>
    </location>
</feature>
<dbReference type="InterPro" id="IPR000859">
    <property type="entry name" value="CUB_dom"/>
</dbReference>
<keyword evidence="6" id="KW-0732">Signal</keyword>
<name>A0ABD2DQV4_DAUMA</name>